<comment type="cofactor">
    <cofactor evidence="2 10">
        <name>Mg(2+)</name>
        <dbReference type="ChEBI" id="CHEBI:18420"/>
    </cofactor>
</comment>
<keyword evidence="8 10" id="KW-0460">Magnesium</keyword>
<dbReference type="PANTHER" id="PTHR43434:SF1">
    <property type="entry name" value="PHOSPHOGLYCOLATE PHOSPHATASE"/>
    <property type="match status" value="1"/>
</dbReference>
<evidence type="ECO:0000256" key="6">
    <source>
        <dbReference type="ARBA" id="ARBA00022723"/>
    </source>
</evidence>
<feature type="binding site" evidence="10">
    <location>
        <position position="9"/>
    </location>
    <ligand>
        <name>Mg(2+)</name>
        <dbReference type="ChEBI" id="CHEBI:18420"/>
    </ligand>
</feature>
<dbReference type="SUPFAM" id="SSF56784">
    <property type="entry name" value="HAD-like"/>
    <property type="match status" value="1"/>
</dbReference>
<dbReference type="InterPro" id="IPR037512">
    <property type="entry name" value="PGPase_prok"/>
</dbReference>
<evidence type="ECO:0000256" key="7">
    <source>
        <dbReference type="ARBA" id="ARBA00022801"/>
    </source>
</evidence>
<dbReference type="Pfam" id="PF13419">
    <property type="entry name" value="HAD_2"/>
    <property type="match status" value="1"/>
</dbReference>
<evidence type="ECO:0000256" key="9">
    <source>
        <dbReference type="ARBA" id="ARBA00023277"/>
    </source>
</evidence>
<feature type="active site" description="Nucleophile" evidence="10">
    <location>
        <position position="9"/>
    </location>
</feature>
<evidence type="ECO:0000256" key="8">
    <source>
        <dbReference type="ARBA" id="ARBA00022842"/>
    </source>
</evidence>
<name>A0ABY2QD61_9HYPH</name>
<dbReference type="InterPro" id="IPR023198">
    <property type="entry name" value="PGP-like_dom2"/>
</dbReference>
<dbReference type="Gene3D" id="1.10.150.240">
    <property type="entry name" value="Putative phosphatase, domain 2"/>
    <property type="match status" value="1"/>
</dbReference>
<evidence type="ECO:0000256" key="2">
    <source>
        <dbReference type="ARBA" id="ARBA00001946"/>
    </source>
</evidence>
<dbReference type="InterPro" id="IPR006549">
    <property type="entry name" value="HAD-SF_hydro_IIIA"/>
</dbReference>
<dbReference type="EC" id="3.1.3.18" evidence="5 10"/>
<organism evidence="11 12">
    <name type="scientific">Ollibium composti</name>
    <dbReference type="NCBI Taxonomy" id="2675109"/>
    <lineage>
        <taxon>Bacteria</taxon>
        <taxon>Pseudomonadati</taxon>
        <taxon>Pseudomonadota</taxon>
        <taxon>Alphaproteobacteria</taxon>
        <taxon>Hyphomicrobiales</taxon>
        <taxon>Phyllobacteriaceae</taxon>
        <taxon>Ollibium</taxon>
    </lineage>
</organism>
<comment type="pathway">
    <text evidence="3 10">Organic acid metabolism; glycolate biosynthesis; glycolate from 2-phosphoglycolate: step 1/1.</text>
</comment>
<comment type="caution">
    <text evidence="11">The sequence shown here is derived from an EMBL/GenBank/DDBJ whole genome shotgun (WGS) entry which is preliminary data.</text>
</comment>
<keyword evidence="12" id="KW-1185">Reference proteome</keyword>
<evidence type="ECO:0000256" key="10">
    <source>
        <dbReference type="HAMAP-Rule" id="MF_00495"/>
    </source>
</evidence>
<feature type="binding site" evidence="10">
    <location>
        <position position="171"/>
    </location>
    <ligand>
        <name>Mg(2+)</name>
        <dbReference type="ChEBI" id="CHEBI:18420"/>
    </ligand>
</feature>
<evidence type="ECO:0000256" key="1">
    <source>
        <dbReference type="ARBA" id="ARBA00000830"/>
    </source>
</evidence>
<proteinExistence type="inferred from homology"/>
<keyword evidence="7 10" id="KW-0378">Hydrolase</keyword>
<comment type="similarity">
    <text evidence="4 10">Belongs to the HAD-like hydrolase superfamily. CbbY/CbbZ/Gph/YieH family.</text>
</comment>
<dbReference type="NCBIfam" id="TIGR01509">
    <property type="entry name" value="HAD-SF-IA-v3"/>
    <property type="match status" value="1"/>
</dbReference>
<evidence type="ECO:0000313" key="12">
    <source>
        <dbReference type="Proteomes" id="UP000306441"/>
    </source>
</evidence>
<dbReference type="CDD" id="cd07512">
    <property type="entry name" value="HAD_PGPase"/>
    <property type="match status" value="1"/>
</dbReference>
<evidence type="ECO:0000256" key="4">
    <source>
        <dbReference type="ARBA" id="ARBA00006171"/>
    </source>
</evidence>
<dbReference type="Proteomes" id="UP000306441">
    <property type="component" value="Unassembled WGS sequence"/>
</dbReference>
<evidence type="ECO:0000256" key="3">
    <source>
        <dbReference type="ARBA" id="ARBA00004818"/>
    </source>
</evidence>
<dbReference type="InterPro" id="IPR041492">
    <property type="entry name" value="HAD_2"/>
</dbReference>
<dbReference type="InterPro" id="IPR006439">
    <property type="entry name" value="HAD-SF_hydro_IA"/>
</dbReference>
<sequence length="232" mass="25175">MQRPIIVFDLDGTLIDTAPDLLESLNHSLAAGDLPAVDEIGFKGFVGHGGRVMIERAFAARQKALAAAEHDRLHSLFVDHYTINIPGKSRPYPGVLPAIARFEEAGYLLAICTNKYEANSLALIEALGMTKHFAAIAGQDTFAFRKPDPRHLLETIRRAGGDPDRAVMVGDSQTDIDTAKAAGIPVVAVDFGYTDRHVSEFEPSRVISHFDELTPDLAARLIAAAHPARQMP</sequence>
<dbReference type="InterPro" id="IPR023214">
    <property type="entry name" value="HAD_sf"/>
</dbReference>
<evidence type="ECO:0000256" key="5">
    <source>
        <dbReference type="ARBA" id="ARBA00013078"/>
    </source>
</evidence>
<dbReference type="SFLD" id="SFLDG01129">
    <property type="entry name" value="C1.5:_HAD__Beta-PGM__Phosphata"/>
    <property type="match status" value="1"/>
</dbReference>
<dbReference type="HAMAP" id="MF_00495">
    <property type="entry name" value="GPH_hydrolase_bact"/>
    <property type="match status" value="1"/>
</dbReference>
<keyword evidence="9 10" id="KW-0119">Carbohydrate metabolism</keyword>
<accession>A0ABY2QD61</accession>
<dbReference type="RefSeq" id="WP_136353589.1">
    <property type="nucleotide sequence ID" value="NZ_SSNY01000001.1"/>
</dbReference>
<dbReference type="PANTHER" id="PTHR43434">
    <property type="entry name" value="PHOSPHOGLYCOLATE PHOSPHATASE"/>
    <property type="match status" value="1"/>
</dbReference>
<dbReference type="InterPro" id="IPR050155">
    <property type="entry name" value="HAD-like_hydrolase_sf"/>
</dbReference>
<dbReference type="NCBIfam" id="TIGR01662">
    <property type="entry name" value="HAD-SF-IIIA"/>
    <property type="match status" value="1"/>
</dbReference>
<dbReference type="InterPro" id="IPR036412">
    <property type="entry name" value="HAD-like_sf"/>
</dbReference>
<dbReference type="SFLD" id="SFLDS00003">
    <property type="entry name" value="Haloacid_Dehalogenase"/>
    <property type="match status" value="1"/>
</dbReference>
<evidence type="ECO:0000313" key="11">
    <source>
        <dbReference type="EMBL" id="THF59919.1"/>
    </source>
</evidence>
<keyword evidence="6 10" id="KW-0479">Metal-binding</keyword>
<reference evidence="11 12" key="1">
    <citation type="submission" date="2019-04" db="EMBL/GenBank/DDBJ databases">
        <title>Mesorhizobium composti sp. nov., isolated from compost.</title>
        <authorList>
            <person name="Lin S.-Y."/>
            <person name="Hameed A."/>
            <person name="Hsieh Y.-T."/>
            <person name="Young C.-C."/>
        </authorList>
    </citation>
    <scope>NUCLEOTIDE SEQUENCE [LARGE SCALE GENOMIC DNA]</scope>
    <source>
        <strain evidence="11 12">CC-YTH430</strain>
    </source>
</reference>
<comment type="function">
    <text evidence="10">Specifically catalyzes the dephosphorylation of 2-phosphoglycolate. Is involved in the dissimilation of the intracellular 2-phosphoglycolate formed during the DNA repair of 3'-phosphoglycolate ends, a major class of DNA lesions induced by oxidative stress.</text>
</comment>
<feature type="binding site" evidence="10">
    <location>
        <position position="11"/>
    </location>
    <ligand>
        <name>Mg(2+)</name>
        <dbReference type="ChEBI" id="CHEBI:18420"/>
    </ligand>
</feature>
<protein>
    <recommendedName>
        <fullName evidence="5 10">Phosphoglycolate phosphatase</fullName>
        <shortName evidence="10">PGP</shortName>
        <shortName evidence="10">PGPase</shortName>
        <ecNumber evidence="5 10">3.1.3.18</ecNumber>
    </recommendedName>
</protein>
<dbReference type="NCBIfam" id="TIGR01549">
    <property type="entry name" value="HAD-SF-IA-v1"/>
    <property type="match status" value="1"/>
</dbReference>
<dbReference type="Gene3D" id="3.40.50.1000">
    <property type="entry name" value="HAD superfamily/HAD-like"/>
    <property type="match status" value="1"/>
</dbReference>
<gene>
    <name evidence="11" type="ORF">E6C48_02395</name>
</gene>
<comment type="catalytic activity">
    <reaction evidence="1 10">
        <text>2-phosphoglycolate + H2O = glycolate + phosphate</text>
        <dbReference type="Rhea" id="RHEA:14369"/>
        <dbReference type="ChEBI" id="CHEBI:15377"/>
        <dbReference type="ChEBI" id="CHEBI:29805"/>
        <dbReference type="ChEBI" id="CHEBI:43474"/>
        <dbReference type="ChEBI" id="CHEBI:58033"/>
        <dbReference type="EC" id="3.1.3.18"/>
    </reaction>
</comment>
<dbReference type="EMBL" id="SSNY01000001">
    <property type="protein sequence ID" value="THF59919.1"/>
    <property type="molecule type" value="Genomic_DNA"/>
</dbReference>